<comment type="caution">
    <text evidence="1">The sequence shown here is derived from an EMBL/GenBank/DDBJ whole genome shotgun (WGS) entry which is preliminary data.</text>
</comment>
<evidence type="ECO:0000313" key="1">
    <source>
        <dbReference type="EMBL" id="KAJ1345621.1"/>
    </source>
</evidence>
<protein>
    <submittedName>
        <fullName evidence="1">Uncharacterized protein</fullName>
    </submittedName>
</protein>
<dbReference type="AlphaFoldDB" id="A0AAD5MAW6"/>
<sequence length="105" mass="12005">MQPIDLNYYNTNYQRAYEYAAIGLGGHNQSSLIPAPSTAGQLYYGFPNGVVQQDWGRPMDTYTHIHVPLHSNTIHKKQHKPNNVVSIKLWICRVRSIPELEPICQ</sequence>
<keyword evidence="2" id="KW-1185">Reference proteome</keyword>
<accession>A0AAD5MAW6</accession>
<gene>
    <name evidence="1" type="ORF">KIN20_038372</name>
</gene>
<dbReference type="Proteomes" id="UP001196413">
    <property type="component" value="Unassembled WGS sequence"/>
</dbReference>
<evidence type="ECO:0000313" key="2">
    <source>
        <dbReference type="Proteomes" id="UP001196413"/>
    </source>
</evidence>
<organism evidence="1 2">
    <name type="scientific">Parelaphostrongylus tenuis</name>
    <name type="common">Meningeal worm</name>
    <dbReference type="NCBI Taxonomy" id="148309"/>
    <lineage>
        <taxon>Eukaryota</taxon>
        <taxon>Metazoa</taxon>
        <taxon>Ecdysozoa</taxon>
        <taxon>Nematoda</taxon>
        <taxon>Chromadorea</taxon>
        <taxon>Rhabditida</taxon>
        <taxon>Rhabditina</taxon>
        <taxon>Rhabditomorpha</taxon>
        <taxon>Strongyloidea</taxon>
        <taxon>Metastrongylidae</taxon>
        <taxon>Parelaphostrongylus</taxon>
    </lineage>
</organism>
<reference evidence="1" key="1">
    <citation type="submission" date="2021-06" db="EMBL/GenBank/DDBJ databases">
        <title>Parelaphostrongylus tenuis whole genome reference sequence.</title>
        <authorList>
            <person name="Garwood T.J."/>
            <person name="Larsen P.A."/>
            <person name="Fountain-Jones N.M."/>
            <person name="Garbe J.R."/>
            <person name="Macchietto M.G."/>
            <person name="Kania S.A."/>
            <person name="Gerhold R.W."/>
            <person name="Richards J.E."/>
            <person name="Wolf T.M."/>
        </authorList>
    </citation>
    <scope>NUCLEOTIDE SEQUENCE</scope>
    <source>
        <strain evidence="1">MNPRO001-30</strain>
        <tissue evidence="1">Meninges</tissue>
    </source>
</reference>
<dbReference type="EMBL" id="JAHQIW010000036">
    <property type="protein sequence ID" value="KAJ1345621.1"/>
    <property type="molecule type" value="Genomic_DNA"/>
</dbReference>
<name>A0AAD5MAW6_PARTN</name>
<proteinExistence type="predicted"/>